<dbReference type="EMBL" id="JYDP01000257">
    <property type="protein sequence ID" value="KRZ01841.1"/>
    <property type="molecule type" value="Genomic_DNA"/>
</dbReference>
<organism evidence="1 2">
    <name type="scientific">Trichinella zimbabwensis</name>
    <dbReference type="NCBI Taxonomy" id="268475"/>
    <lineage>
        <taxon>Eukaryota</taxon>
        <taxon>Metazoa</taxon>
        <taxon>Ecdysozoa</taxon>
        <taxon>Nematoda</taxon>
        <taxon>Enoplea</taxon>
        <taxon>Dorylaimia</taxon>
        <taxon>Trichinellida</taxon>
        <taxon>Trichinellidae</taxon>
        <taxon>Trichinella</taxon>
    </lineage>
</organism>
<evidence type="ECO:0000313" key="1">
    <source>
        <dbReference type="EMBL" id="KRZ01841.1"/>
    </source>
</evidence>
<dbReference type="OrthoDB" id="5919841at2759"/>
<protein>
    <submittedName>
        <fullName evidence="1">Uncharacterized protein</fullName>
    </submittedName>
</protein>
<reference evidence="1 2" key="1">
    <citation type="submission" date="2015-01" db="EMBL/GenBank/DDBJ databases">
        <title>Evolution of Trichinella species and genotypes.</title>
        <authorList>
            <person name="Korhonen P.K."/>
            <person name="Edoardo P."/>
            <person name="Giuseppe L.R."/>
            <person name="Gasser R.B."/>
        </authorList>
    </citation>
    <scope>NUCLEOTIDE SEQUENCE [LARGE SCALE GENOMIC DNA]</scope>
    <source>
        <strain evidence="1">ISS1029</strain>
    </source>
</reference>
<evidence type="ECO:0000313" key="2">
    <source>
        <dbReference type="Proteomes" id="UP000055024"/>
    </source>
</evidence>
<proteinExistence type="predicted"/>
<comment type="caution">
    <text evidence="1">The sequence shown here is derived from an EMBL/GenBank/DDBJ whole genome shotgun (WGS) entry which is preliminary data.</text>
</comment>
<name>A0A0V1GU48_9BILA</name>
<dbReference type="Proteomes" id="UP000055024">
    <property type="component" value="Unassembled WGS sequence"/>
</dbReference>
<sequence length="517" mass="59929">MIISRIDNYQSCFDGEFQFALLTMQGFGGVLKKFDNLKLTSSDKKTKNKSSSRITYSKDDFMKIKQNVTVKKTWKPMLELCNQRFIEKLLFEEDEMYSKKYECFREGYAPNKNAEALIEAANRRAMQPMPQRYVRPPRMPTSNQGHIAMYRHASNTFMNRGNYFYRPLSAGMGSGYNYRWGNTQSFTGDNVFMYGGQKGRQTFTDGYDNHGAQFHFDEFPSCGDRKRFYDLERFSGKCQAERAYNANRFALNSDMRPPANWPRDMDYHRRVFGQSYEGIYAPPFMQRGYHYSAFAPPEEERMLCSALVPFDYKVVTDAVLRYNVVDIHPKLMDLIKNYHAVSTGKPPDTLKMRKIEEDSVQMEAKFEKEIFQRYAEIVLKDVQVLESASGSFKQAKPKAKASEKKNEQVGNDDKIYLKIANAEPMNGYYSPREILMLIKVGIVEMTSELKLPGCSEFQTLRDVLRAHGTVPGLEERLDLLPSLFDLARNTDWNPCGKIELIIISEILFIREIDQYVC</sequence>
<keyword evidence="2" id="KW-1185">Reference proteome</keyword>
<dbReference type="AlphaFoldDB" id="A0A0V1GU48"/>
<dbReference type="EMBL" id="JYDP01000257">
    <property type="protein sequence ID" value="KRZ01842.1"/>
    <property type="molecule type" value="Genomic_DNA"/>
</dbReference>
<gene>
    <name evidence="1" type="ORF">T11_14162</name>
</gene>
<accession>A0A0V1GU48</accession>